<comment type="caution">
    <text evidence="2">The sequence shown here is derived from an EMBL/GenBank/DDBJ whole genome shotgun (WGS) entry which is preliminary data.</text>
</comment>
<evidence type="ECO:0000256" key="1">
    <source>
        <dbReference type="SAM" id="Phobius"/>
    </source>
</evidence>
<reference evidence="2 3" key="1">
    <citation type="submission" date="2020-06" db="EMBL/GenBank/DDBJ databases">
        <authorList>
            <person name="Kang J."/>
        </authorList>
    </citation>
    <scope>NUCLEOTIDE SEQUENCE [LARGE SCALE GENOMIC DNA]</scope>
    <source>
        <strain evidence="2 3">DCY120</strain>
    </source>
</reference>
<name>A0A850R0Z7_9LACO</name>
<protein>
    <submittedName>
        <fullName evidence="2">Type I toxin-antitoxin system Fst family toxin</fullName>
    </submittedName>
</protein>
<keyword evidence="1" id="KW-0472">Membrane</keyword>
<keyword evidence="1" id="KW-0812">Transmembrane</keyword>
<dbReference type="EMBL" id="JABZEC010000004">
    <property type="protein sequence ID" value="NVY96593.1"/>
    <property type="molecule type" value="Genomic_DNA"/>
</dbReference>
<sequence length="37" mass="4124">MASFLILIVVPILVNIISGVLVKLFDRWLSDHDNKGS</sequence>
<accession>A0A850R0Z7</accession>
<dbReference type="Proteomes" id="UP000563523">
    <property type="component" value="Unassembled WGS sequence"/>
</dbReference>
<dbReference type="RefSeq" id="WP_176942757.1">
    <property type="nucleotide sequence ID" value="NZ_JABZEC010000004.1"/>
</dbReference>
<dbReference type="NCBIfam" id="NF033608">
    <property type="entry name" value="type_I_tox_Fst"/>
    <property type="match status" value="1"/>
</dbReference>
<proteinExistence type="predicted"/>
<keyword evidence="1" id="KW-1133">Transmembrane helix</keyword>
<feature type="transmembrane region" description="Helical" evidence="1">
    <location>
        <begin position="6"/>
        <end position="25"/>
    </location>
</feature>
<evidence type="ECO:0000313" key="2">
    <source>
        <dbReference type="EMBL" id="NVY96593.1"/>
    </source>
</evidence>
<gene>
    <name evidence="2" type="ORF">HU830_05385</name>
</gene>
<dbReference type="AlphaFoldDB" id="A0A850R0Z7"/>
<organism evidence="2 3">
    <name type="scientific">Bombilactobacillus apium</name>
    <dbReference type="NCBI Taxonomy" id="2675299"/>
    <lineage>
        <taxon>Bacteria</taxon>
        <taxon>Bacillati</taxon>
        <taxon>Bacillota</taxon>
        <taxon>Bacilli</taxon>
        <taxon>Lactobacillales</taxon>
        <taxon>Lactobacillaceae</taxon>
        <taxon>Bombilactobacillus</taxon>
    </lineage>
</organism>
<evidence type="ECO:0000313" key="3">
    <source>
        <dbReference type="Proteomes" id="UP000563523"/>
    </source>
</evidence>
<keyword evidence="3" id="KW-1185">Reference proteome</keyword>